<accession>A0A1M7LCG2</accession>
<evidence type="ECO:0000313" key="1">
    <source>
        <dbReference type="EMBL" id="SHM75273.1"/>
    </source>
</evidence>
<dbReference type="RefSeq" id="WP_073086482.1">
    <property type="nucleotide sequence ID" value="NZ_FRBL01000010.1"/>
</dbReference>
<dbReference type="EMBL" id="FRBL01000010">
    <property type="protein sequence ID" value="SHM75273.1"/>
    <property type="molecule type" value="Genomic_DNA"/>
</dbReference>
<dbReference type="AlphaFoldDB" id="A0A1M7LCG2"/>
<dbReference type="Proteomes" id="UP000184420">
    <property type="component" value="Unassembled WGS sequence"/>
</dbReference>
<keyword evidence="2" id="KW-1185">Reference proteome</keyword>
<evidence type="ECO:0000313" key="2">
    <source>
        <dbReference type="Proteomes" id="UP000184420"/>
    </source>
</evidence>
<name>A0A1M7LCG2_9BACT</name>
<protein>
    <recommendedName>
        <fullName evidence="3">Phosphoribosylpyrophosphate synthetase</fullName>
    </recommendedName>
</protein>
<gene>
    <name evidence="1" type="ORF">SAMN05444266_110233</name>
</gene>
<proteinExistence type="predicted"/>
<reference evidence="1 2" key="1">
    <citation type="submission" date="2016-11" db="EMBL/GenBank/DDBJ databases">
        <authorList>
            <person name="Jaros S."/>
            <person name="Januszkiewicz K."/>
            <person name="Wedrychowicz H."/>
        </authorList>
    </citation>
    <scope>NUCLEOTIDE SEQUENCE [LARGE SCALE GENOMIC DNA]</scope>
    <source>
        <strain evidence="1 2">DSM 27406</strain>
    </source>
</reference>
<sequence length="100" mass="11014">MKDYVSLAAALQELYNNGYCVDFTTDTVCLYCGEYDIRLDPEDFHIDEYVELTASAGSDAGKIVYAITSISGEKGTLVLNAGTYIASINARMARKLRLDQ</sequence>
<dbReference type="STRING" id="1419482.SAMN05444266_110233"/>
<organism evidence="1 2">
    <name type="scientific">Chitinophaga jiangningensis</name>
    <dbReference type="NCBI Taxonomy" id="1419482"/>
    <lineage>
        <taxon>Bacteria</taxon>
        <taxon>Pseudomonadati</taxon>
        <taxon>Bacteroidota</taxon>
        <taxon>Chitinophagia</taxon>
        <taxon>Chitinophagales</taxon>
        <taxon>Chitinophagaceae</taxon>
        <taxon>Chitinophaga</taxon>
    </lineage>
</organism>
<evidence type="ECO:0008006" key="3">
    <source>
        <dbReference type="Google" id="ProtNLM"/>
    </source>
</evidence>
<dbReference type="OrthoDB" id="8418771at2"/>